<feature type="transmembrane region" description="Helical" evidence="6">
    <location>
        <begin position="42"/>
        <end position="62"/>
    </location>
</feature>
<dbReference type="EMBL" id="PXYL01000030">
    <property type="protein sequence ID" value="PSJ53213.1"/>
    <property type="molecule type" value="Genomic_DNA"/>
</dbReference>
<keyword evidence="2" id="KW-1003">Cell membrane</keyword>
<comment type="caution">
    <text evidence="8">The sequence shown here is derived from an EMBL/GenBank/DDBJ whole genome shotgun (WGS) entry which is preliminary data.</text>
</comment>
<dbReference type="Gene3D" id="1.20.950.20">
    <property type="entry name" value="Transmembrane di-heme cytochromes, Chain C"/>
    <property type="match status" value="1"/>
</dbReference>
<evidence type="ECO:0000256" key="4">
    <source>
        <dbReference type="ARBA" id="ARBA00022989"/>
    </source>
</evidence>
<organism evidence="8 9">
    <name type="scientific">Pseudaminobacter soli</name>
    <name type="common">ex Li et al. 2025</name>
    <dbReference type="NCBI Taxonomy" id="1295366"/>
    <lineage>
        <taxon>Bacteria</taxon>
        <taxon>Pseudomonadati</taxon>
        <taxon>Pseudomonadota</taxon>
        <taxon>Alphaproteobacteria</taxon>
        <taxon>Hyphomicrobiales</taxon>
        <taxon>Phyllobacteriaceae</taxon>
        <taxon>Pseudaminobacter</taxon>
    </lineage>
</organism>
<accession>A0A2P7RSN9</accession>
<name>A0A2P7RSN9_9HYPH</name>
<dbReference type="PANTHER" id="PTHR30485:SF2">
    <property type="entry name" value="BLL0597 PROTEIN"/>
    <property type="match status" value="1"/>
</dbReference>
<dbReference type="RefSeq" id="WP_106727331.1">
    <property type="nucleotide sequence ID" value="NZ_PXYL01000030.1"/>
</dbReference>
<dbReference type="GO" id="GO:0020037">
    <property type="term" value="F:heme binding"/>
    <property type="evidence" value="ECO:0007669"/>
    <property type="project" value="TreeGrafter"/>
</dbReference>
<evidence type="ECO:0000256" key="6">
    <source>
        <dbReference type="SAM" id="Phobius"/>
    </source>
</evidence>
<feature type="transmembrane region" description="Helical" evidence="6">
    <location>
        <begin position="94"/>
        <end position="116"/>
    </location>
</feature>
<dbReference type="AlphaFoldDB" id="A0A2P7RSN9"/>
<evidence type="ECO:0000256" key="5">
    <source>
        <dbReference type="ARBA" id="ARBA00023136"/>
    </source>
</evidence>
<evidence type="ECO:0000256" key="3">
    <source>
        <dbReference type="ARBA" id="ARBA00022692"/>
    </source>
</evidence>
<feature type="transmembrane region" description="Helical" evidence="6">
    <location>
        <begin position="12"/>
        <end position="30"/>
    </location>
</feature>
<proteinExistence type="predicted"/>
<dbReference type="InterPro" id="IPR016174">
    <property type="entry name" value="Di-haem_cyt_TM"/>
</dbReference>
<keyword evidence="5 6" id="KW-0472">Membrane</keyword>
<evidence type="ECO:0000259" key="7">
    <source>
        <dbReference type="Pfam" id="PF01292"/>
    </source>
</evidence>
<evidence type="ECO:0000313" key="9">
    <source>
        <dbReference type="Proteomes" id="UP000240653"/>
    </source>
</evidence>
<dbReference type="Proteomes" id="UP000240653">
    <property type="component" value="Unassembled WGS sequence"/>
</dbReference>
<dbReference type="GO" id="GO:0005886">
    <property type="term" value="C:plasma membrane"/>
    <property type="evidence" value="ECO:0007669"/>
    <property type="project" value="UniProtKB-SubCell"/>
</dbReference>
<dbReference type="GO" id="GO:0009055">
    <property type="term" value="F:electron transfer activity"/>
    <property type="evidence" value="ECO:0007669"/>
    <property type="project" value="InterPro"/>
</dbReference>
<dbReference type="OrthoDB" id="196472at2"/>
<evidence type="ECO:0000256" key="2">
    <source>
        <dbReference type="ARBA" id="ARBA00022475"/>
    </source>
</evidence>
<dbReference type="GO" id="GO:0022904">
    <property type="term" value="P:respiratory electron transport chain"/>
    <property type="evidence" value="ECO:0007669"/>
    <property type="project" value="InterPro"/>
</dbReference>
<feature type="transmembrane region" description="Helical" evidence="6">
    <location>
        <begin position="136"/>
        <end position="155"/>
    </location>
</feature>
<protein>
    <submittedName>
        <fullName evidence="8">Cytochrome B</fullName>
    </submittedName>
</protein>
<keyword evidence="9" id="KW-1185">Reference proteome</keyword>
<comment type="subcellular location">
    <subcellularLocation>
        <location evidence="1">Cell membrane</location>
        <topology evidence="1">Multi-pass membrane protein</topology>
    </subcellularLocation>
</comment>
<sequence>MPATVKIWDPFVRIFHWSLVASFAVAWLTAGELKNMHEVAGYAAGVLVASRLVWGLVGSRYARFTQFIRSPGQTIGYASDVLARREARYLGHNPMGAVMIVWLLLAMSVVAITGWLQTTDAFWGIEWVQETHDISANLMLILVALHVFGVIFSSVRHSENLVRAMLTGRKAAAEAGDVS</sequence>
<dbReference type="InterPro" id="IPR011577">
    <property type="entry name" value="Cyt_b561_bac/Ni-Hgenase"/>
</dbReference>
<dbReference type="PANTHER" id="PTHR30485">
    <property type="entry name" value="NI/FE-HYDROGENASE 1 B-TYPE CYTOCHROME SUBUNIT"/>
    <property type="match status" value="1"/>
</dbReference>
<dbReference type="SUPFAM" id="SSF81342">
    <property type="entry name" value="Transmembrane di-heme cytochromes"/>
    <property type="match status" value="1"/>
</dbReference>
<evidence type="ECO:0000313" key="8">
    <source>
        <dbReference type="EMBL" id="PSJ53213.1"/>
    </source>
</evidence>
<feature type="domain" description="Cytochrome b561 bacterial/Ni-hydrogenase" evidence="7">
    <location>
        <begin position="8"/>
        <end position="168"/>
    </location>
</feature>
<keyword evidence="3 6" id="KW-0812">Transmembrane</keyword>
<reference evidence="8 9" key="1">
    <citation type="submission" date="2018-03" db="EMBL/GenBank/DDBJ databases">
        <title>The draft genome of Mesorhizobium soli JCM 19897.</title>
        <authorList>
            <person name="Li L."/>
            <person name="Liu L."/>
            <person name="Liang L."/>
            <person name="Wang T."/>
            <person name="Zhang X."/>
        </authorList>
    </citation>
    <scope>NUCLEOTIDE SEQUENCE [LARGE SCALE GENOMIC DNA]</scope>
    <source>
        <strain evidence="8 9">JCM 19897</strain>
    </source>
</reference>
<dbReference type="Pfam" id="PF01292">
    <property type="entry name" value="Ni_hydr_CYTB"/>
    <property type="match status" value="1"/>
</dbReference>
<dbReference type="InterPro" id="IPR051542">
    <property type="entry name" value="Hydrogenase_cytochrome"/>
</dbReference>
<gene>
    <name evidence="8" type="ORF">C7I85_28265</name>
</gene>
<evidence type="ECO:0000256" key="1">
    <source>
        <dbReference type="ARBA" id="ARBA00004651"/>
    </source>
</evidence>
<keyword evidence="4 6" id="KW-1133">Transmembrane helix</keyword>